<gene>
    <name evidence="5" type="ORF">AYI68_g4447</name>
</gene>
<dbReference type="InterPro" id="IPR012677">
    <property type="entry name" value="Nucleotide-bd_a/b_plait_sf"/>
</dbReference>
<feature type="region of interest" description="Disordered" evidence="3">
    <location>
        <begin position="270"/>
        <end position="360"/>
    </location>
</feature>
<protein>
    <submittedName>
        <fullName evidence="5">Putative RNA-binding protein RbpE</fullName>
    </submittedName>
</protein>
<evidence type="ECO:0000259" key="4">
    <source>
        <dbReference type="PROSITE" id="PS50102"/>
    </source>
</evidence>
<evidence type="ECO:0000313" key="6">
    <source>
        <dbReference type="Proteomes" id="UP000187455"/>
    </source>
</evidence>
<dbReference type="SUPFAM" id="SSF54928">
    <property type="entry name" value="RNA-binding domain, RBD"/>
    <property type="match status" value="2"/>
</dbReference>
<name>A0A1R0GX67_9FUNG</name>
<feature type="compositionally biased region" description="Basic and acidic residues" evidence="3">
    <location>
        <begin position="339"/>
        <end position="348"/>
    </location>
</feature>
<organism evidence="5 6">
    <name type="scientific">Smittium mucronatum</name>
    <dbReference type="NCBI Taxonomy" id="133383"/>
    <lineage>
        <taxon>Eukaryota</taxon>
        <taxon>Fungi</taxon>
        <taxon>Fungi incertae sedis</taxon>
        <taxon>Zoopagomycota</taxon>
        <taxon>Kickxellomycotina</taxon>
        <taxon>Harpellomycetes</taxon>
        <taxon>Harpellales</taxon>
        <taxon>Legeriomycetaceae</taxon>
        <taxon>Smittium</taxon>
    </lineage>
</organism>
<dbReference type="STRING" id="133383.A0A1R0GX67"/>
<comment type="caution">
    <text evidence="5">The sequence shown here is derived from an EMBL/GenBank/DDBJ whole genome shotgun (WGS) entry which is preliminary data.</text>
</comment>
<dbReference type="InterPro" id="IPR035979">
    <property type="entry name" value="RBD_domain_sf"/>
</dbReference>
<sequence>MSTYADSAHFNKNDSSPSANRKETNQENILSNGISIKSTRSHFNDNSSISNSGSNSKNFNSSSLISENNSKFLSSQGPLDTELSELALHSYQEFDYSNLFKSFEKRLVFFWGLSKEDLDVLVSLSKELKAIKLNVDPGDGISYSGDISFKSKELALRAFAIYNGAGFQKGRANFSSLKDYEIPPPQTNTLKITQLPLEANIISLYEPLGNIGPIYKFSLGSKKPKDSYAVGYVQYFHEDHLYLAIDNLSFTEFMGNLILLKKLPRKTKDVASDPASLRGNNHSPSNFGRPLNTEIDQSYKTSNNGTLKAEENTNSEIFNQTIETPKSRGSISMNNSANDSERSVDKKSQTPPGFEKSSGGLGGIIVPGKLFVTNLSSTVSHSELFDLFKKYGYVNSARVSIDASTGKSRGHGIVQMGSSDYSDAAMKALNGMELKGHRISIHNYEHIPKTHKIDGAPQLSSEINNQSFRRMSDNHDTLKTPTRRNSRLSHGGVLQPSPANEKIGANTKLLNSDLEATSTPFSVPKISPHSHAKKNTLDTKSNYRKDPIFDLETLNSLSLSSRSELLAQKLVSEADLISKISKPLSAAIITFLVSQQTEFVIDLLDDPEYLADQWGLVSRNNPNGKLDPTVLNIVTEILSKKYGGDVQKQNYTDTSKAFVKDELPTQTPENPKSTDPETESYITQLNGLTEVELKKKLGARLFPLIKVNHVFLKFL</sequence>
<dbReference type="PANTHER" id="PTHR48027">
    <property type="entry name" value="HETEROGENEOUS NUCLEAR RIBONUCLEOPROTEIN 87F-RELATED"/>
    <property type="match status" value="1"/>
</dbReference>
<dbReference type="CDD" id="cd00590">
    <property type="entry name" value="RRM_SF"/>
    <property type="match status" value="1"/>
</dbReference>
<evidence type="ECO:0000256" key="3">
    <source>
        <dbReference type="SAM" id="MobiDB-lite"/>
    </source>
</evidence>
<dbReference type="InterPro" id="IPR052462">
    <property type="entry name" value="SLIRP/GR-RBP-like"/>
</dbReference>
<evidence type="ECO:0000256" key="2">
    <source>
        <dbReference type="PROSITE-ProRule" id="PRU00176"/>
    </source>
</evidence>
<dbReference type="InterPro" id="IPR000504">
    <property type="entry name" value="RRM_dom"/>
</dbReference>
<evidence type="ECO:0000256" key="1">
    <source>
        <dbReference type="ARBA" id="ARBA00022884"/>
    </source>
</evidence>
<accession>A0A1R0GX67</accession>
<dbReference type="Gene3D" id="3.30.70.330">
    <property type="match status" value="1"/>
</dbReference>
<feature type="region of interest" description="Disordered" evidence="3">
    <location>
        <begin position="472"/>
        <end position="501"/>
    </location>
</feature>
<evidence type="ECO:0000313" key="5">
    <source>
        <dbReference type="EMBL" id="OLY81448.1"/>
    </source>
</evidence>
<reference evidence="5 6" key="1">
    <citation type="journal article" date="2016" name="Mol. Biol. Evol.">
        <title>Genome-Wide Survey of Gut Fungi (Harpellales) Reveals the First Horizontally Transferred Ubiquitin Gene from a Mosquito Host.</title>
        <authorList>
            <person name="Wang Y."/>
            <person name="White M.M."/>
            <person name="Kvist S."/>
            <person name="Moncalvo J.M."/>
        </authorList>
    </citation>
    <scope>NUCLEOTIDE SEQUENCE [LARGE SCALE GENOMIC DNA]</scope>
    <source>
        <strain evidence="5 6">ALG-7-W6</strain>
    </source>
</reference>
<dbReference type="OrthoDB" id="6159137at2759"/>
<proteinExistence type="predicted"/>
<dbReference type="GO" id="GO:0003723">
    <property type="term" value="F:RNA binding"/>
    <property type="evidence" value="ECO:0007669"/>
    <property type="project" value="UniProtKB-UniRule"/>
</dbReference>
<dbReference type="Proteomes" id="UP000187455">
    <property type="component" value="Unassembled WGS sequence"/>
</dbReference>
<dbReference type="PROSITE" id="PS50102">
    <property type="entry name" value="RRM"/>
    <property type="match status" value="1"/>
</dbReference>
<dbReference type="AlphaFoldDB" id="A0A1R0GX67"/>
<dbReference type="Pfam" id="PF00076">
    <property type="entry name" value="RRM_1"/>
    <property type="match status" value="1"/>
</dbReference>
<dbReference type="SMART" id="SM00360">
    <property type="entry name" value="RRM"/>
    <property type="match status" value="2"/>
</dbReference>
<feature type="region of interest" description="Disordered" evidence="3">
    <location>
        <begin position="1"/>
        <end position="26"/>
    </location>
</feature>
<feature type="domain" description="RRM" evidence="4">
    <location>
        <begin position="368"/>
        <end position="446"/>
    </location>
</feature>
<feature type="region of interest" description="Disordered" evidence="3">
    <location>
        <begin position="520"/>
        <end position="539"/>
    </location>
</feature>
<dbReference type="EMBL" id="LSSL01002442">
    <property type="protein sequence ID" value="OLY81448.1"/>
    <property type="molecule type" value="Genomic_DNA"/>
</dbReference>
<keyword evidence="1 2" id="KW-0694">RNA-binding</keyword>
<feature type="compositionally biased region" description="Polar residues" evidence="3">
    <location>
        <begin position="294"/>
        <end position="338"/>
    </location>
</feature>
<keyword evidence="6" id="KW-1185">Reference proteome</keyword>